<gene>
    <name evidence="2" type="ORF">H5410_028178</name>
</gene>
<dbReference type="OrthoDB" id="70874at2759"/>
<accession>A0A9J5Z6R0</accession>
<organism evidence="2 3">
    <name type="scientific">Solanum commersonii</name>
    <name type="common">Commerson's wild potato</name>
    <name type="synonym">Commerson's nightshade</name>
    <dbReference type="NCBI Taxonomy" id="4109"/>
    <lineage>
        <taxon>Eukaryota</taxon>
        <taxon>Viridiplantae</taxon>
        <taxon>Streptophyta</taxon>
        <taxon>Embryophyta</taxon>
        <taxon>Tracheophyta</taxon>
        <taxon>Spermatophyta</taxon>
        <taxon>Magnoliopsida</taxon>
        <taxon>eudicotyledons</taxon>
        <taxon>Gunneridae</taxon>
        <taxon>Pentapetalae</taxon>
        <taxon>asterids</taxon>
        <taxon>lamiids</taxon>
        <taxon>Solanales</taxon>
        <taxon>Solanaceae</taxon>
        <taxon>Solanoideae</taxon>
        <taxon>Solaneae</taxon>
        <taxon>Solanum</taxon>
    </lineage>
</organism>
<sequence length="72" mass="8252">MHSNLNDHFSMIKNAVTILPRGDGTRDDNCVLVMDLQFIVEDISDSQINKALIQVLDHLYSVNDMSIKYEKE</sequence>
<protein>
    <recommendedName>
        <fullName evidence="1">Nuclear factor related to kappa-B-binding protein second winged helix domain-containing protein</fullName>
    </recommendedName>
</protein>
<dbReference type="Proteomes" id="UP000824120">
    <property type="component" value="Chromosome 5"/>
</dbReference>
<feature type="domain" description="Nuclear factor related to kappa-B-binding protein second winged helix" evidence="1">
    <location>
        <begin position="10"/>
        <end position="71"/>
    </location>
</feature>
<proteinExistence type="predicted"/>
<reference evidence="2 3" key="1">
    <citation type="submission" date="2020-09" db="EMBL/GenBank/DDBJ databases">
        <title>De no assembly of potato wild relative species, Solanum commersonii.</title>
        <authorList>
            <person name="Cho K."/>
        </authorList>
    </citation>
    <scope>NUCLEOTIDE SEQUENCE [LARGE SCALE GENOMIC DNA]</scope>
    <source>
        <strain evidence="2">LZ3.2</strain>
        <tissue evidence="2">Leaf</tissue>
    </source>
</reference>
<name>A0A9J5Z6R0_SOLCO</name>
<evidence type="ECO:0000259" key="1">
    <source>
        <dbReference type="Pfam" id="PF25793"/>
    </source>
</evidence>
<evidence type="ECO:0000313" key="3">
    <source>
        <dbReference type="Proteomes" id="UP000824120"/>
    </source>
</evidence>
<dbReference type="AlphaFoldDB" id="A0A9J5Z6R0"/>
<keyword evidence="3" id="KW-1185">Reference proteome</keyword>
<dbReference type="InterPro" id="IPR057748">
    <property type="entry name" value="NFRKB_WH_2"/>
</dbReference>
<dbReference type="Pfam" id="PF25793">
    <property type="entry name" value="WHD_2nd_NFRKB"/>
    <property type="match status" value="1"/>
</dbReference>
<dbReference type="EMBL" id="JACXVP010000005">
    <property type="protein sequence ID" value="KAG5606686.1"/>
    <property type="molecule type" value="Genomic_DNA"/>
</dbReference>
<evidence type="ECO:0000313" key="2">
    <source>
        <dbReference type="EMBL" id="KAG5606686.1"/>
    </source>
</evidence>
<comment type="caution">
    <text evidence="2">The sequence shown here is derived from an EMBL/GenBank/DDBJ whole genome shotgun (WGS) entry which is preliminary data.</text>
</comment>